<keyword evidence="3" id="KW-1185">Reference proteome</keyword>
<dbReference type="Proteomes" id="UP000029228">
    <property type="component" value="Unassembled WGS sequence"/>
</dbReference>
<reference evidence="2 3" key="1">
    <citation type="submission" date="2014-09" db="EMBL/GenBank/DDBJ databases">
        <title>Vibrio maritimus JCM 19235. (C45) whole genome shotgun sequence.</title>
        <authorList>
            <person name="Sawabe T."/>
            <person name="Meirelles P."/>
            <person name="Nakanishi M."/>
            <person name="Sayaka M."/>
            <person name="Hattori M."/>
            <person name="Ohkuma M."/>
        </authorList>
    </citation>
    <scope>NUCLEOTIDE SEQUENCE [LARGE SCALE GENOMIC DNA]</scope>
    <source>
        <strain evidence="3">JCM19235</strain>
    </source>
</reference>
<evidence type="ECO:0000259" key="1">
    <source>
        <dbReference type="Pfam" id="PF03070"/>
    </source>
</evidence>
<dbReference type="Gene3D" id="1.20.910.10">
    <property type="entry name" value="Heme oxygenase-like"/>
    <property type="match status" value="1"/>
</dbReference>
<gene>
    <name evidence="2" type="ORF">JCM19235_1459</name>
</gene>
<keyword evidence="2" id="KW-0378">Hydrolase</keyword>
<evidence type="ECO:0000313" key="3">
    <source>
        <dbReference type="Proteomes" id="UP000029228"/>
    </source>
</evidence>
<dbReference type="GO" id="GO:0050334">
    <property type="term" value="F:thiaminase activity"/>
    <property type="evidence" value="ECO:0007669"/>
    <property type="project" value="UniProtKB-EC"/>
</dbReference>
<name>A0A090SQH4_9VIBR</name>
<proteinExistence type="predicted"/>
<accession>A0A090SQH4</accession>
<reference evidence="2 3" key="2">
    <citation type="submission" date="2014-09" db="EMBL/GenBank/DDBJ databases">
        <authorList>
            <consortium name="NBRP consortium"/>
            <person name="Sawabe T."/>
            <person name="Meirelles P."/>
            <person name="Nakanishi M."/>
            <person name="Sayaka M."/>
            <person name="Hattori M."/>
            <person name="Ohkuma M."/>
        </authorList>
    </citation>
    <scope>NUCLEOTIDE SEQUENCE [LARGE SCALE GENOMIC DNA]</scope>
    <source>
        <strain evidence="3">JCM19235</strain>
    </source>
</reference>
<dbReference type="InterPro" id="IPR004305">
    <property type="entry name" value="Thiaminase-2/PQQC"/>
</dbReference>
<dbReference type="InterPro" id="IPR016084">
    <property type="entry name" value="Haem_Oase-like_multi-hlx"/>
</dbReference>
<evidence type="ECO:0000313" key="2">
    <source>
        <dbReference type="EMBL" id="GAL21637.1"/>
    </source>
</evidence>
<organism evidence="2 3">
    <name type="scientific">Vibrio maritimus</name>
    <dbReference type="NCBI Taxonomy" id="990268"/>
    <lineage>
        <taxon>Bacteria</taxon>
        <taxon>Pseudomonadati</taxon>
        <taxon>Pseudomonadota</taxon>
        <taxon>Gammaproteobacteria</taxon>
        <taxon>Vibrionales</taxon>
        <taxon>Vibrionaceae</taxon>
        <taxon>Vibrio</taxon>
    </lineage>
</organism>
<dbReference type="SUPFAM" id="SSF48613">
    <property type="entry name" value="Heme oxygenase-like"/>
    <property type="match status" value="1"/>
</dbReference>
<dbReference type="AlphaFoldDB" id="A0A090SQH4"/>
<protein>
    <submittedName>
        <fullName evidence="2">Thiaminase II</fullName>
        <ecNumber evidence="2">3.5.99.2</ecNumber>
    </submittedName>
</protein>
<dbReference type="EC" id="3.5.99.2" evidence="2"/>
<dbReference type="Pfam" id="PF03070">
    <property type="entry name" value="TENA_THI-4"/>
    <property type="match status" value="1"/>
</dbReference>
<dbReference type="STRING" id="990268.JCM19235_1459"/>
<sequence length="81" mass="9284">MIGKALIESPTTVLEDNPYRSWIELYAGEDFQSGVQVSIERLDTLLKDIELDSPRGQELIHVFKTATRMEIAFWQQGLDTK</sequence>
<comment type="caution">
    <text evidence="2">The sequence shown here is derived from an EMBL/GenBank/DDBJ whole genome shotgun (WGS) entry which is preliminary data.</text>
</comment>
<dbReference type="EMBL" id="BBMR01000009">
    <property type="protein sequence ID" value="GAL21637.1"/>
    <property type="molecule type" value="Genomic_DNA"/>
</dbReference>
<feature type="domain" description="Thiaminase-2/PQQC" evidence="1">
    <location>
        <begin position="9"/>
        <end position="79"/>
    </location>
</feature>